<dbReference type="GO" id="GO:0070260">
    <property type="term" value="F:5'-tyrosyl-DNA phosphodiesterase activity"/>
    <property type="evidence" value="ECO:0007669"/>
    <property type="project" value="TreeGrafter"/>
</dbReference>
<dbReference type="Pfam" id="PF03372">
    <property type="entry name" value="Exo_endo_phos"/>
    <property type="match status" value="1"/>
</dbReference>
<comment type="caution">
    <text evidence="11">The sequence shown here is derived from an EMBL/GenBank/DDBJ whole genome shotgun (WGS) entry which is preliminary data.</text>
</comment>
<evidence type="ECO:0000256" key="4">
    <source>
        <dbReference type="ARBA" id="ARBA00022723"/>
    </source>
</evidence>
<reference evidence="10 13" key="2">
    <citation type="journal article" date="2023" name="Proc. Natl. Acad. Sci. U.S.A.">
        <title>Bacterial tolerance to host-exuded specialized metabolites structures the maize root microbiome.</title>
        <authorList>
            <person name="Thoenen L."/>
            <person name="Giroud C."/>
            <person name="Kreuzer M."/>
            <person name="Waelchli J."/>
            <person name="Gfeller V."/>
            <person name="Deslandes-Herold G."/>
            <person name="Mateo P."/>
            <person name="Robert C.A.M."/>
            <person name="Ahrens C.H."/>
            <person name="Rubio-Somoza I."/>
            <person name="Bruggmann R."/>
            <person name="Erb M."/>
            <person name="Schlaeppi K."/>
        </authorList>
    </citation>
    <scope>NUCLEOTIDE SEQUENCE [LARGE SCALE GENOMIC DNA]</scope>
    <source>
        <strain evidence="10 13">LBA1-1-1.1</strain>
    </source>
</reference>
<dbReference type="InterPro" id="IPR036691">
    <property type="entry name" value="Endo/exonu/phosph_ase_sf"/>
</dbReference>
<keyword evidence="4" id="KW-0479">Metal-binding</keyword>
<evidence type="ECO:0000256" key="2">
    <source>
        <dbReference type="ARBA" id="ARBA00001946"/>
    </source>
</evidence>
<gene>
    <name evidence="11" type="ORF">BAQ49_05230</name>
    <name evidence="10" type="ORF">MRBLBA1_002401</name>
</gene>
<dbReference type="GO" id="GO:0004519">
    <property type="term" value="F:endonuclease activity"/>
    <property type="evidence" value="ECO:0007669"/>
    <property type="project" value="UniProtKB-KW"/>
</dbReference>
<keyword evidence="3" id="KW-0540">Nuclease</keyword>
<feature type="domain" description="Endonuclease/exonuclease/phosphatase" evidence="9">
    <location>
        <begin position="11"/>
        <end position="195"/>
    </location>
</feature>
<keyword evidence="5" id="KW-0227">DNA damage</keyword>
<evidence type="ECO:0000256" key="3">
    <source>
        <dbReference type="ARBA" id="ARBA00022722"/>
    </source>
</evidence>
<keyword evidence="10" id="KW-0255">Endonuclease</keyword>
<dbReference type="Proteomes" id="UP000183185">
    <property type="component" value="Unassembled WGS sequence"/>
</dbReference>
<keyword evidence="13" id="KW-1185">Reference proteome</keyword>
<accession>A0AA44R833</accession>
<dbReference type="InterPro" id="IPR005135">
    <property type="entry name" value="Endo/exonuclease/phosphatase"/>
</dbReference>
<dbReference type="EMBL" id="MACH01000068">
    <property type="protein sequence ID" value="OJE47628.1"/>
    <property type="molecule type" value="Genomic_DNA"/>
</dbReference>
<proteinExistence type="predicted"/>
<dbReference type="EMBL" id="JBEGIE010000040">
    <property type="protein sequence ID" value="MEV4911646.1"/>
    <property type="molecule type" value="Genomic_DNA"/>
</dbReference>
<evidence type="ECO:0000256" key="5">
    <source>
        <dbReference type="ARBA" id="ARBA00022763"/>
    </source>
</evidence>
<evidence type="ECO:0000256" key="6">
    <source>
        <dbReference type="ARBA" id="ARBA00022801"/>
    </source>
</evidence>
<dbReference type="Proteomes" id="UP001552502">
    <property type="component" value="Unassembled WGS sequence"/>
</dbReference>
<evidence type="ECO:0000259" key="9">
    <source>
        <dbReference type="Pfam" id="PF03372"/>
    </source>
</evidence>
<protein>
    <submittedName>
        <fullName evidence="10">Endonuclease/exonuclease/phosphatase family protein</fullName>
    </submittedName>
</protein>
<name>A0AA44R833_9BACI</name>
<evidence type="ECO:0000256" key="1">
    <source>
        <dbReference type="ARBA" id="ARBA00001936"/>
    </source>
</evidence>
<dbReference type="PANTHER" id="PTHR15822:SF4">
    <property type="entry name" value="TYROSYL-DNA PHOSPHODIESTERASE 2"/>
    <property type="match status" value="1"/>
</dbReference>
<sequence length="267" mass="30872">MLKSSDIMKIATFNIWNHETLWSERLEAICEEVQNIAPHILAIQEVRSCINNKGKKTNVAQYIAEQVNYPFCIFKEYPDSPDEGLAFLSKVPILIEEAIWETDTKEANYCAIRITFKYRDCKLGITNVHLNWKSIMIRKEQISTVHNWIKSKSKNSTYEVLCGDFNANPDSSVHQYLVDNQWIDVAQFKEEHDCTLAQPTLDYGKNTNLIGNVKKEERYDWILIQENDSFESLNIENVSVFGDSALTSSHVFPSDHYGVFVDLKFDE</sequence>
<keyword evidence="6" id="KW-0378">Hydrolase</keyword>
<evidence type="ECO:0000313" key="12">
    <source>
        <dbReference type="Proteomes" id="UP000183185"/>
    </source>
</evidence>
<evidence type="ECO:0000256" key="8">
    <source>
        <dbReference type="ARBA" id="ARBA00023204"/>
    </source>
</evidence>
<dbReference type="PANTHER" id="PTHR15822">
    <property type="entry name" value="TRAF AND TNF RECEPTOR-ASSOCIATED PROTEIN"/>
    <property type="match status" value="1"/>
</dbReference>
<reference evidence="10" key="3">
    <citation type="submission" date="2024-05" db="EMBL/GenBank/DDBJ databases">
        <authorList>
            <person name="Kreuzer M."/>
            <person name="Schlaeppi K."/>
            <person name="Thoenen L."/>
        </authorList>
    </citation>
    <scope>NUCLEOTIDE SEQUENCE</scope>
    <source>
        <strain evidence="10">LBA1-1-1.1</strain>
    </source>
</reference>
<evidence type="ECO:0000313" key="13">
    <source>
        <dbReference type="Proteomes" id="UP001552502"/>
    </source>
</evidence>
<dbReference type="SUPFAM" id="SSF56219">
    <property type="entry name" value="DNase I-like"/>
    <property type="match status" value="1"/>
</dbReference>
<dbReference type="RefSeq" id="WP_071745237.1">
    <property type="nucleotide sequence ID" value="NZ_JBEGIE010000040.1"/>
</dbReference>
<keyword evidence="7" id="KW-0460">Magnesium</keyword>
<dbReference type="InterPro" id="IPR051547">
    <property type="entry name" value="TDP2-like"/>
</dbReference>
<dbReference type="AlphaFoldDB" id="A0AA44R833"/>
<comment type="cofactor">
    <cofactor evidence="2">
        <name>Mg(2+)</name>
        <dbReference type="ChEBI" id="CHEBI:18420"/>
    </cofactor>
</comment>
<evidence type="ECO:0000313" key="11">
    <source>
        <dbReference type="EMBL" id="OJE47628.1"/>
    </source>
</evidence>
<dbReference type="GO" id="GO:0005737">
    <property type="term" value="C:cytoplasm"/>
    <property type="evidence" value="ECO:0007669"/>
    <property type="project" value="TreeGrafter"/>
</dbReference>
<organism evidence="11 12">
    <name type="scientific">Bacillus proteolyticus</name>
    <dbReference type="NCBI Taxonomy" id="2026192"/>
    <lineage>
        <taxon>Bacteria</taxon>
        <taxon>Bacillati</taxon>
        <taxon>Bacillota</taxon>
        <taxon>Bacilli</taxon>
        <taxon>Bacillales</taxon>
        <taxon>Bacillaceae</taxon>
        <taxon>Bacillus</taxon>
        <taxon>Bacillus cereus group</taxon>
    </lineage>
</organism>
<keyword evidence="8" id="KW-0234">DNA repair</keyword>
<dbReference type="Gene3D" id="3.60.10.10">
    <property type="entry name" value="Endonuclease/exonuclease/phosphatase"/>
    <property type="match status" value="1"/>
</dbReference>
<dbReference type="GO" id="GO:0003697">
    <property type="term" value="F:single-stranded DNA binding"/>
    <property type="evidence" value="ECO:0007669"/>
    <property type="project" value="TreeGrafter"/>
</dbReference>
<dbReference type="GO" id="GO:0046872">
    <property type="term" value="F:metal ion binding"/>
    <property type="evidence" value="ECO:0007669"/>
    <property type="project" value="UniProtKB-KW"/>
</dbReference>
<dbReference type="GO" id="GO:0006302">
    <property type="term" value="P:double-strand break repair"/>
    <property type="evidence" value="ECO:0007669"/>
    <property type="project" value="TreeGrafter"/>
</dbReference>
<reference evidence="11 12" key="1">
    <citation type="submission" date="2016-06" db="EMBL/GenBank/DDBJ databases">
        <title>First insights into the genetic diversity and population structure of in the Bacillus cereus group bacteria from diverse marine environments.</title>
        <authorList>
            <person name="Liu Y."/>
            <person name="Lai Q."/>
            <person name="Shao Z."/>
        </authorList>
    </citation>
    <scope>NUCLEOTIDE SEQUENCE [LARGE SCALE GENOMIC DNA]</scope>
    <source>
        <strain evidence="11 12">TD42</strain>
    </source>
</reference>
<evidence type="ECO:0000313" key="10">
    <source>
        <dbReference type="EMBL" id="MEV4911646.1"/>
    </source>
</evidence>
<evidence type="ECO:0000256" key="7">
    <source>
        <dbReference type="ARBA" id="ARBA00022842"/>
    </source>
</evidence>
<comment type="cofactor">
    <cofactor evidence="1">
        <name>Mn(2+)</name>
        <dbReference type="ChEBI" id="CHEBI:29035"/>
    </cofactor>
</comment>